<reference evidence="2" key="1">
    <citation type="journal article" date="2011" name="Proc. Natl. Acad. Sci. U.S.A.">
        <title>Obligate biotrophy features unraveled by the genomic analysis of rust fungi.</title>
        <authorList>
            <person name="Duplessis S."/>
            <person name="Cuomo C.A."/>
            <person name="Lin Y.-C."/>
            <person name="Aerts A."/>
            <person name="Tisserant E."/>
            <person name="Veneault-Fourrey C."/>
            <person name="Joly D.L."/>
            <person name="Hacquard S."/>
            <person name="Amselem J."/>
            <person name="Cantarel B.L."/>
            <person name="Chiu R."/>
            <person name="Coutinho P.M."/>
            <person name="Feau N."/>
            <person name="Field M."/>
            <person name="Frey P."/>
            <person name="Gelhaye E."/>
            <person name="Goldberg J."/>
            <person name="Grabherr M.G."/>
            <person name="Kodira C.D."/>
            <person name="Kohler A."/>
            <person name="Kuees U."/>
            <person name="Lindquist E.A."/>
            <person name="Lucas S.M."/>
            <person name="Mago R."/>
            <person name="Mauceli E."/>
            <person name="Morin E."/>
            <person name="Murat C."/>
            <person name="Pangilinan J.L."/>
            <person name="Park R."/>
            <person name="Pearson M."/>
            <person name="Quesneville H."/>
            <person name="Rouhier N."/>
            <person name="Sakthikumar S."/>
            <person name="Salamov A.A."/>
            <person name="Schmutz J."/>
            <person name="Selles B."/>
            <person name="Shapiro H."/>
            <person name="Tanguay P."/>
            <person name="Tuskan G.A."/>
            <person name="Henrissat B."/>
            <person name="Van de Peer Y."/>
            <person name="Rouze P."/>
            <person name="Ellis J.G."/>
            <person name="Dodds P.N."/>
            <person name="Schein J.E."/>
            <person name="Zhong S."/>
            <person name="Hamelin R.C."/>
            <person name="Grigoriev I.V."/>
            <person name="Szabo L.J."/>
            <person name="Martin F."/>
        </authorList>
    </citation>
    <scope>NUCLEOTIDE SEQUENCE [LARGE SCALE GENOMIC DNA]</scope>
    <source>
        <strain evidence="2">98AG31 / pathotype 3-4-7</strain>
    </source>
</reference>
<dbReference type="EMBL" id="GL883148">
    <property type="protein sequence ID" value="EGG00323.1"/>
    <property type="molecule type" value="Genomic_DNA"/>
</dbReference>
<dbReference type="AlphaFoldDB" id="F4S4P3"/>
<dbReference type="InParanoid" id="F4S4P3"/>
<dbReference type="GeneID" id="18924517"/>
<accession>F4S4P3</accession>
<dbReference type="RefSeq" id="XP_007416342.1">
    <property type="nucleotide sequence ID" value="XM_007416280.1"/>
</dbReference>
<dbReference type="Proteomes" id="UP000001072">
    <property type="component" value="Unassembled WGS sequence"/>
</dbReference>
<gene>
    <name evidence="1" type="ORF">MELLADRAFT_111884</name>
</gene>
<dbReference type="HOGENOM" id="CLU_1619403_0_0_1"/>
<name>F4S4P3_MELLP</name>
<dbReference type="VEuPathDB" id="FungiDB:MELLADRAFT_111884"/>
<sequence>MTSEVSLRKVSVQKKLFVMHTFVVVQHRSMNVGKAKALTIITLQAKEKDIKGAQASTEIEVLKPPCDYTVEIWEVEVVLVWDFSSAFEKLINNSLVLDNNLRFSKVAYKGSNKTWYQMNKRKRQKMAIVIESGIARLASFYFPSLGTLHGILYNTVYINLTESI</sequence>
<organism evidence="2">
    <name type="scientific">Melampsora larici-populina (strain 98AG31 / pathotype 3-4-7)</name>
    <name type="common">Poplar leaf rust fungus</name>
    <dbReference type="NCBI Taxonomy" id="747676"/>
    <lineage>
        <taxon>Eukaryota</taxon>
        <taxon>Fungi</taxon>
        <taxon>Dikarya</taxon>
        <taxon>Basidiomycota</taxon>
        <taxon>Pucciniomycotina</taxon>
        <taxon>Pucciniomycetes</taxon>
        <taxon>Pucciniales</taxon>
        <taxon>Melampsoraceae</taxon>
        <taxon>Melampsora</taxon>
    </lineage>
</organism>
<protein>
    <submittedName>
        <fullName evidence="1">Uncharacterized protein</fullName>
    </submittedName>
</protein>
<proteinExistence type="predicted"/>
<dbReference type="KEGG" id="mlr:MELLADRAFT_111884"/>
<evidence type="ECO:0000313" key="2">
    <source>
        <dbReference type="Proteomes" id="UP000001072"/>
    </source>
</evidence>
<evidence type="ECO:0000313" key="1">
    <source>
        <dbReference type="EMBL" id="EGG00323.1"/>
    </source>
</evidence>
<keyword evidence="2" id="KW-1185">Reference proteome</keyword>